<accession>A0A497E608</accession>
<evidence type="ECO:0000313" key="5">
    <source>
        <dbReference type="EMBL" id="RLE10726.1"/>
    </source>
</evidence>
<dbReference type="InterPro" id="IPR036138">
    <property type="entry name" value="PBP_dimer_sf"/>
</dbReference>
<dbReference type="InterPro" id="IPR012338">
    <property type="entry name" value="Beta-lactam/transpept-like"/>
</dbReference>
<reference evidence="5 6" key="1">
    <citation type="submission" date="2018-06" db="EMBL/GenBank/DDBJ databases">
        <title>Extensive metabolic versatility and redundancy in microbially diverse, dynamic hydrothermal sediments.</title>
        <authorList>
            <person name="Dombrowski N."/>
            <person name="Teske A."/>
            <person name="Baker B.J."/>
        </authorList>
    </citation>
    <scope>NUCLEOTIDE SEQUENCE [LARGE SCALE GENOMIC DNA]</scope>
    <source>
        <strain evidence="5">B47_G16</strain>
    </source>
</reference>
<dbReference type="Pfam" id="PF00905">
    <property type="entry name" value="Transpeptidase"/>
    <property type="match status" value="1"/>
</dbReference>
<comment type="caution">
    <text evidence="5">The sequence shown here is derived from an EMBL/GenBank/DDBJ whole genome shotgun (WGS) entry which is preliminary data.</text>
</comment>
<dbReference type="PANTHER" id="PTHR30627:SF1">
    <property type="entry name" value="PEPTIDOGLYCAN D,D-TRANSPEPTIDASE FTSI"/>
    <property type="match status" value="1"/>
</dbReference>
<organism evidence="5 6">
    <name type="scientific">Aerophobetes bacterium</name>
    <dbReference type="NCBI Taxonomy" id="2030807"/>
    <lineage>
        <taxon>Bacteria</taxon>
        <taxon>Candidatus Aerophobota</taxon>
    </lineage>
</organism>
<dbReference type="EMBL" id="QMPZ01000003">
    <property type="protein sequence ID" value="RLE10726.1"/>
    <property type="molecule type" value="Genomic_DNA"/>
</dbReference>
<dbReference type="Pfam" id="PF03717">
    <property type="entry name" value="PBP_dimer"/>
    <property type="match status" value="1"/>
</dbReference>
<dbReference type="Proteomes" id="UP000279422">
    <property type="component" value="Unassembled WGS sequence"/>
</dbReference>
<comment type="subcellular location">
    <subcellularLocation>
        <location evidence="1">Membrane</location>
    </subcellularLocation>
</comment>
<evidence type="ECO:0000256" key="2">
    <source>
        <dbReference type="ARBA" id="ARBA00023136"/>
    </source>
</evidence>
<dbReference type="SUPFAM" id="SSF56519">
    <property type="entry name" value="Penicillin binding protein dimerisation domain"/>
    <property type="match status" value="1"/>
</dbReference>
<dbReference type="GO" id="GO:0008658">
    <property type="term" value="F:penicillin binding"/>
    <property type="evidence" value="ECO:0007669"/>
    <property type="project" value="InterPro"/>
</dbReference>
<dbReference type="Gene3D" id="3.30.450.330">
    <property type="match status" value="1"/>
</dbReference>
<dbReference type="Gene3D" id="1.10.150.770">
    <property type="match status" value="1"/>
</dbReference>
<dbReference type="InterPro" id="IPR005311">
    <property type="entry name" value="PBP_dimer"/>
</dbReference>
<evidence type="ECO:0000259" key="4">
    <source>
        <dbReference type="Pfam" id="PF03717"/>
    </source>
</evidence>
<feature type="domain" description="Penicillin-binding protein transpeptidase" evidence="3">
    <location>
        <begin position="238"/>
        <end position="544"/>
    </location>
</feature>
<evidence type="ECO:0000313" key="6">
    <source>
        <dbReference type="Proteomes" id="UP000279422"/>
    </source>
</evidence>
<dbReference type="GO" id="GO:0071555">
    <property type="term" value="P:cell wall organization"/>
    <property type="evidence" value="ECO:0007669"/>
    <property type="project" value="TreeGrafter"/>
</dbReference>
<name>A0A497E608_UNCAE</name>
<dbReference type="InterPro" id="IPR050515">
    <property type="entry name" value="Beta-lactam/transpept"/>
</dbReference>
<dbReference type="PANTHER" id="PTHR30627">
    <property type="entry name" value="PEPTIDOGLYCAN D,D-TRANSPEPTIDASE"/>
    <property type="match status" value="1"/>
</dbReference>
<dbReference type="Gene3D" id="3.40.710.10">
    <property type="entry name" value="DD-peptidase/beta-lactamase superfamily"/>
    <property type="match status" value="1"/>
</dbReference>
<dbReference type="InterPro" id="IPR001460">
    <property type="entry name" value="PCN-bd_Tpept"/>
</dbReference>
<proteinExistence type="predicted"/>
<protein>
    <submittedName>
        <fullName evidence="5">Stage V sporulation protein D</fullName>
    </submittedName>
</protein>
<evidence type="ECO:0000259" key="3">
    <source>
        <dbReference type="Pfam" id="PF00905"/>
    </source>
</evidence>
<dbReference type="AlphaFoldDB" id="A0A497E608"/>
<evidence type="ECO:0000256" key="1">
    <source>
        <dbReference type="ARBA" id="ARBA00004370"/>
    </source>
</evidence>
<sequence>MRIRARTPLILILLLFVLIEVRLFDLQIVHHQEFAEQARKEQIKVIQTLPERGTIYDRNLEKLAVNIPSYSLYARPERISDPQKVAQELSAILDMKNSELLRKLQREKVFVWLKRKLSPAQRKKIESLRISGIGFIEESKRFYPQRKLASHILGFVGIDNQGLAGVEFSYNRELEGKRGRFWVKKDALGYEIPFTRRIIQPLIPGSDLVLTIDAIIQSIVEEEISTALSQTKAKSVEALFMDPRTGEILALANKPDYDPNYYLKYPPSARKNRIIQSIYEPGSTFKPITASALLEKGLIDPKDRIYCDGYIQIADHIIHDWKEFNQEMSFAEIIQNSSDVGMIKAARRMKEREFYHYIRLFGFGNKTGIDLPGEERGIVRPSSSWFGSDFASISIGQGIAVTPLQMVTALCALINGGSLLRPYVVKYIRSPEGQIIKENKPQVIRKVISASTSHKIRKMLEKVVEEGTGTKAKVEGYSIGGKTGTAQIPAPDGSGYLEDEHIASFMGFAPVGSPQIAGIVIIKEPTGVYWGGEIAAPVFGRIIKRVMAYLNVSPEKEWSIAKTKINCPPSPSESKQIDLGGSSIN</sequence>
<feature type="domain" description="Penicillin-binding protein dimerisation" evidence="4">
    <location>
        <begin position="50"/>
        <end position="192"/>
    </location>
</feature>
<dbReference type="SUPFAM" id="SSF56601">
    <property type="entry name" value="beta-lactamase/transpeptidase-like"/>
    <property type="match status" value="1"/>
</dbReference>
<dbReference type="Gene3D" id="3.90.1310.10">
    <property type="entry name" value="Penicillin-binding protein 2a (Domain 2)"/>
    <property type="match status" value="1"/>
</dbReference>
<keyword evidence="2" id="KW-0472">Membrane</keyword>
<dbReference type="GO" id="GO:0005886">
    <property type="term" value="C:plasma membrane"/>
    <property type="evidence" value="ECO:0007669"/>
    <property type="project" value="TreeGrafter"/>
</dbReference>
<gene>
    <name evidence="5" type="ORF">DRJ00_00605</name>
</gene>